<accession>A0ABV0QAT7</accession>
<protein>
    <submittedName>
        <fullName evidence="1">Lateral signaling target protein 2</fullName>
    </submittedName>
</protein>
<feature type="non-terminal residue" evidence="1">
    <location>
        <position position="59"/>
    </location>
</feature>
<gene>
    <name evidence="1" type="primary">ZFYVE28</name>
    <name evidence="1" type="ORF">XENOCAPTIV_020176</name>
</gene>
<sequence length="59" mass="7042">MNREIESIAMRPLAKDLTRSLEEVRSITRDQALRDLNLYTDRMKDALRHFDSLFAEFEL</sequence>
<dbReference type="Proteomes" id="UP001434883">
    <property type="component" value="Unassembled WGS sequence"/>
</dbReference>
<evidence type="ECO:0000313" key="1">
    <source>
        <dbReference type="EMBL" id="MEQ2192933.1"/>
    </source>
</evidence>
<evidence type="ECO:0000313" key="2">
    <source>
        <dbReference type="Proteomes" id="UP001434883"/>
    </source>
</evidence>
<dbReference type="PANTHER" id="PTHR46465">
    <property type="entry name" value="LATERAL SIGNALING TARGET PROTEIN 2 HOMOLOG"/>
    <property type="match status" value="1"/>
</dbReference>
<keyword evidence="2" id="KW-1185">Reference proteome</keyword>
<dbReference type="PANTHER" id="PTHR46465:SF2">
    <property type="entry name" value="LATERAL SIGNALING TARGET PROTEIN 2 HOMOLOG"/>
    <property type="match status" value="1"/>
</dbReference>
<dbReference type="EMBL" id="JAHRIN010004334">
    <property type="protein sequence ID" value="MEQ2192933.1"/>
    <property type="molecule type" value="Genomic_DNA"/>
</dbReference>
<dbReference type="InterPro" id="IPR051118">
    <property type="entry name" value="LST-2"/>
</dbReference>
<name>A0ABV0QAT7_9TELE</name>
<proteinExistence type="predicted"/>
<comment type="caution">
    <text evidence="1">The sequence shown here is derived from an EMBL/GenBank/DDBJ whole genome shotgun (WGS) entry which is preliminary data.</text>
</comment>
<reference evidence="1 2" key="1">
    <citation type="submission" date="2021-06" db="EMBL/GenBank/DDBJ databases">
        <authorList>
            <person name="Palmer J.M."/>
        </authorList>
    </citation>
    <scope>NUCLEOTIDE SEQUENCE [LARGE SCALE GENOMIC DNA]</scope>
    <source>
        <strain evidence="1 2">XC_2019</strain>
        <tissue evidence="1">Muscle</tissue>
    </source>
</reference>
<organism evidence="1 2">
    <name type="scientific">Xenoophorus captivus</name>
    <dbReference type="NCBI Taxonomy" id="1517983"/>
    <lineage>
        <taxon>Eukaryota</taxon>
        <taxon>Metazoa</taxon>
        <taxon>Chordata</taxon>
        <taxon>Craniata</taxon>
        <taxon>Vertebrata</taxon>
        <taxon>Euteleostomi</taxon>
        <taxon>Actinopterygii</taxon>
        <taxon>Neopterygii</taxon>
        <taxon>Teleostei</taxon>
        <taxon>Neoteleostei</taxon>
        <taxon>Acanthomorphata</taxon>
        <taxon>Ovalentaria</taxon>
        <taxon>Atherinomorphae</taxon>
        <taxon>Cyprinodontiformes</taxon>
        <taxon>Goodeidae</taxon>
        <taxon>Xenoophorus</taxon>
    </lineage>
</organism>